<comment type="similarity">
    <text evidence="1">Belongs to the site-specific recombinase resolvase family.</text>
</comment>
<dbReference type="InterPro" id="IPR050639">
    <property type="entry name" value="SSR_resolvase"/>
</dbReference>
<organism evidence="4 5">
    <name type="scientific">Amnibacterium endophyticum</name>
    <dbReference type="NCBI Taxonomy" id="2109337"/>
    <lineage>
        <taxon>Bacteria</taxon>
        <taxon>Bacillati</taxon>
        <taxon>Actinomycetota</taxon>
        <taxon>Actinomycetes</taxon>
        <taxon>Micrococcales</taxon>
        <taxon>Microbacteriaceae</taxon>
        <taxon>Amnibacterium</taxon>
    </lineage>
</organism>
<dbReference type="RefSeq" id="WP_377934492.1">
    <property type="nucleotide sequence ID" value="NZ_JBHUEA010000014.1"/>
</dbReference>
<comment type="caution">
    <text evidence="4">The sequence shown here is derived from an EMBL/GenBank/DDBJ whole genome shotgun (WGS) entry which is preliminary data.</text>
</comment>
<dbReference type="InterPro" id="IPR006120">
    <property type="entry name" value="Resolvase_HTH_dom"/>
</dbReference>
<dbReference type="PANTHER" id="PTHR30461:SF26">
    <property type="entry name" value="RESOLVASE HOMOLOG YNEB"/>
    <property type="match status" value="1"/>
</dbReference>
<accession>A0ABW4LG22</accession>
<name>A0ABW4LG22_9MICO</name>
<feature type="compositionally biased region" description="Polar residues" evidence="2">
    <location>
        <begin position="7"/>
        <end position="19"/>
    </location>
</feature>
<dbReference type="Pfam" id="PF00239">
    <property type="entry name" value="Resolvase"/>
    <property type="match status" value="1"/>
</dbReference>
<dbReference type="InterPro" id="IPR036162">
    <property type="entry name" value="Resolvase-like_N_sf"/>
</dbReference>
<feature type="region of interest" description="Disordered" evidence="2">
    <location>
        <begin position="1"/>
        <end position="21"/>
    </location>
</feature>
<reference evidence="5" key="1">
    <citation type="journal article" date="2019" name="Int. J. Syst. Evol. Microbiol.">
        <title>The Global Catalogue of Microorganisms (GCM) 10K type strain sequencing project: providing services to taxonomists for standard genome sequencing and annotation.</title>
        <authorList>
            <consortium name="The Broad Institute Genomics Platform"/>
            <consortium name="The Broad Institute Genome Sequencing Center for Infectious Disease"/>
            <person name="Wu L."/>
            <person name="Ma J."/>
        </authorList>
    </citation>
    <scope>NUCLEOTIDE SEQUENCE [LARGE SCALE GENOMIC DNA]</scope>
    <source>
        <strain evidence="5">CGMCC 1.12471</strain>
    </source>
</reference>
<dbReference type="Gene3D" id="3.40.50.1390">
    <property type="entry name" value="Resolvase, N-terminal catalytic domain"/>
    <property type="match status" value="1"/>
</dbReference>
<evidence type="ECO:0000313" key="4">
    <source>
        <dbReference type="EMBL" id="MFD1721869.1"/>
    </source>
</evidence>
<evidence type="ECO:0000313" key="5">
    <source>
        <dbReference type="Proteomes" id="UP001597347"/>
    </source>
</evidence>
<dbReference type="CDD" id="cd00569">
    <property type="entry name" value="HTH_Hin_like"/>
    <property type="match status" value="1"/>
</dbReference>
<evidence type="ECO:0000256" key="1">
    <source>
        <dbReference type="ARBA" id="ARBA00009913"/>
    </source>
</evidence>
<protein>
    <submittedName>
        <fullName evidence="4">Recombinase family protein</fullName>
    </submittedName>
</protein>
<dbReference type="EMBL" id="JBHUEA010000014">
    <property type="protein sequence ID" value="MFD1721869.1"/>
    <property type="molecule type" value="Genomic_DNA"/>
</dbReference>
<dbReference type="Proteomes" id="UP001597347">
    <property type="component" value="Unassembled WGS sequence"/>
</dbReference>
<feature type="domain" description="Resolvase/invertase-type recombinase catalytic" evidence="3">
    <location>
        <begin position="19"/>
        <end position="154"/>
    </location>
</feature>
<dbReference type="Gene3D" id="1.10.10.60">
    <property type="entry name" value="Homeodomain-like"/>
    <property type="match status" value="1"/>
</dbReference>
<evidence type="ECO:0000256" key="2">
    <source>
        <dbReference type="SAM" id="MobiDB-lite"/>
    </source>
</evidence>
<dbReference type="SMART" id="SM00857">
    <property type="entry name" value="Resolvase"/>
    <property type="match status" value="1"/>
</dbReference>
<dbReference type="SUPFAM" id="SSF53041">
    <property type="entry name" value="Resolvase-like"/>
    <property type="match status" value="1"/>
</dbReference>
<evidence type="ECO:0000259" key="3">
    <source>
        <dbReference type="PROSITE" id="PS51736"/>
    </source>
</evidence>
<sequence length="214" mass="23745">MLRRCAMTTTHEGPTSPSITWGYRRKSSLQQSYERQTKALHDLGIPEERIFEDAMSGRTMNRPGWLSLLSHVRANDEVWVDGLDRLGRSTLATLQAMEELELRGVRVRSAKPGEDLQGTTGELIRQIMLVMAQWERRQMLERVAEARAARLAAGKPAGRPKTALADKQVRHIHALHAAGYSVKQIVGDLGISRASVYRALALRPAPADAATEAT</sequence>
<keyword evidence="5" id="KW-1185">Reference proteome</keyword>
<dbReference type="Pfam" id="PF02796">
    <property type="entry name" value="HTH_7"/>
    <property type="match status" value="1"/>
</dbReference>
<dbReference type="SUPFAM" id="SSF46689">
    <property type="entry name" value="Homeodomain-like"/>
    <property type="match status" value="1"/>
</dbReference>
<dbReference type="InterPro" id="IPR009057">
    <property type="entry name" value="Homeodomain-like_sf"/>
</dbReference>
<dbReference type="CDD" id="cd03768">
    <property type="entry name" value="SR_ResInv"/>
    <property type="match status" value="1"/>
</dbReference>
<dbReference type="InterPro" id="IPR006119">
    <property type="entry name" value="Resolv_N"/>
</dbReference>
<dbReference type="PROSITE" id="PS51736">
    <property type="entry name" value="RECOMBINASES_3"/>
    <property type="match status" value="1"/>
</dbReference>
<dbReference type="PANTHER" id="PTHR30461">
    <property type="entry name" value="DNA-INVERTASE FROM LAMBDOID PROPHAGE"/>
    <property type="match status" value="1"/>
</dbReference>
<gene>
    <name evidence="4" type="ORF">ACFSBI_09925</name>
</gene>
<proteinExistence type="inferred from homology"/>